<organism evidence="2 3">
    <name type="scientific">Streptomyces stramineus</name>
    <dbReference type="NCBI Taxonomy" id="173861"/>
    <lineage>
        <taxon>Bacteria</taxon>
        <taxon>Bacillati</taxon>
        <taxon>Actinomycetota</taxon>
        <taxon>Actinomycetes</taxon>
        <taxon>Kitasatosporales</taxon>
        <taxon>Streptomycetaceae</taxon>
        <taxon>Streptomyces</taxon>
    </lineage>
</organism>
<proteinExistence type="predicted"/>
<evidence type="ECO:0000313" key="3">
    <source>
        <dbReference type="Proteomes" id="UP001499895"/>
    </source>
</evidence>
<accession>A0ABN1AMN4</accession>
<dbReference type="EMBL" id="BAAAHB010000065">
    <property type="protein sequence ID" value="GAA0480175.1"/>
    <property type="molecule type" value="Genomic_DNA"/>
</dbReference>
<name>A0ABN1AMN4_9ACTN</name>
<sequence length="112" mass="11817">MASVYHGSWTFLIDMKPALAWNLRGVRRLRRGTVIELPLPGARAGGRDVRWVVPPGGMTDPTLLHQALSGETSTPQATGGKARTSAPGNGGHRQGAQAGSSRQRQPREGAGP</sequence>
<gene>
    <name evidence="2" type="ORF">GCM10009544_47670</name>
</gene>
<feature type="region of interest" description="Disordered" evidence="1">
    <location>
        <begin position="55"/>
        <end position="112"/>
    </location>
</feature>
<keyword evidence="3" id="KW-1185">Reference proteome</keyword>
<protein>
    <recommendedName>
        <fullName evidence="4">DUF1905 domain-containing protein</fullName>
    </recommendedName>
</protein>
<dbReference type="RefSeq" id="WP_344094216.1">
    <property type="nucleotide sequence ID" value="NZ_BAAAHB010000065.1"/>
</dbReference>
<evidence type="ECO:0000256" key="1">
    <source>
        <dbReference type="SAM" id="MobiDB-lite"/>
    </source>
</evidence>
<dbReference type="Proteomes" id="UP001499895">
    <property type="component" value="Unassembled WGS sequence"/>
</dbReference>
<evidence type="ECO:0008006" key="4">
    <source>
        <dbReference type="Google" id="ProtNLM"/>
    </source>
</evidence>
<reference evidence="2 3" key="1">
    <citation type="journal article" date="2019" name="Int. J. Syst. Evol. Microbiol.">
        <title>The Global Catalogue of Microorganisms (GCM) 10K type strain sequencing project: providing services to taxonomists for standard genome sequencing and annotation.</title>
        <authorList>
            <consortium name="The Broad Institute Genomics Platform"/>
            <consortium name="The Broad Institute Genome Sequencing Center for Infectious Disease"/>
            <person name="Wu L."/>
            <person name="Ma J."/>
        </authorList>
    </citation>
    <scope>NUCLEOTIDE SEQUENCE [LARGE SCALE GENOMIC DNA]</scope>
    <source>
        <strain evidence="2 3">JCM 10649</strain>
    </source>
</reference>
<comment type="caution">
    <text evidence="2">The sequence shown here is derived from an EMBL/GenBank/DDBJ whole genome shotgun (WGS) entry which is preliminary data.</text>
</comment>
<evidence type="ECO:0000313" key="2">
    <source>
        <dbReference type="EMBL" id="GAA0480175.1"/>
    </source>
</evidence>